<dbReference type="GO" id="GO:0000287">
    <property type="term" value="F:magnesium ion binding"/>
    <property type="evidence" value="ECO:0007669"/>
    <property type="project" value="UniProtKB-ARBA"/>
</dbReference>
<dbReference type="InterPro" id="IPR017596">
    <property type="entry name" value="PdhA/BkdA"/>
</dbReference>
<dbReference type="EMBL" id="BAGZ01000009">
    <property type="protein sequence ID" value="GAB78450.1"/>
    <property type="molecule type" value="Genomic_DNA"/>
</dbReference>
<dbReference type="eggNOG" id="COG1071">
    <property type="taxonomic scope" value="Bacteria"/>
</dbReference>
<evidence type="ECO:0000313" key="6">
    <source>
        <dbReference type="EMBL" id="GAB78450.1"/>
    </source>
</evidence>
<keyword evidence="3" id="KW-0786">Thiamine pyrophosphate</keyword>
<dbReference type="Gene3D" id="3.40.50.970">
    <property type="match status" value="1"/>
</dbReference>
<feature type="region of interest" description="Disordered" evidence="4">
    <location>
        <begin position="1"/>
        <end position="49"/>
    </location>
</feature>
<dbReference type="STRING" id="100225.SAMN05421595_2717"/>
<organism evidence="6 7">
    <name type="scientific">Austwickia chelonae NBRC 105200</name>
    <dbReference type="NCBI Taxonomy" id="1184607"/>
    <lineage>
        <taxon>Bacteria</taxon>
        <taxon>Bacillati</taxon>
        <taxon>Actinomycetota</taxon>
        <taxon>Actinomycetes</taxon>
        <taxon>Micrococcales</taxon>
        <taxon>Dermatophilaceae</taxon>
        <taxon>Austwickia</taxon>
    </lineage>
</organism>
<comment type="caution">
    <text evidence="6">The sequence shown here is derived from an EMBL/GenBank/DDBJ whole genome shotgun (WGS) entry which is preliminary data.</text>
</comment>
<dbReference type="SUPFAM" id="SSF52518">
    <property type="entry name" value="Thiamin diphosphate-binding fold (THDP-binding)"/>
    <property type="match status" value="1"/>
</dbReference>
<name>K6VSX9_9MICO</name>
<evidence type="ECO:0000256" key="4">
    <source>
        <dbReference type="SAM" id="MobiDB-lite"/>
    </source>
</evidence>
<gene>
    <name evidence="6" type="ORF">AUCHE_09_00560</name>
</gene>
<dbReference type="RefSeq" id="WP_006503205.1">
    <property type="nucleotide sequence ID" value="NZ_BAGZ01000009.1"/>
</dbReference>
<evidence type="ECO:0000259" key="5">
    <source>
        <dbReference type="Pfam" id="PF00676"/>
    </source>
</evidence>
<feature type="compositionally biased region" description="Low complexity" evidence="4">
    <location>
        <begin position="35"/>
        <end position="46"/>
    </location>
</feature>
<sequence length="429" mass="46238">MTSSPESTTGSGSLRAAQRKTSSVRAGGAGRTRRPGGADARAARAATQVVGHDEAHPPFQAGLIPAPEPVRFLDERGERVAPVTEDYAVPDDDLVVECYRRMVVGRRFDVQATALTKQGRLAVYPSSRGQEACQVGSVLSIREDDWFFPTYRDSVALVSRGLDPVEVLTLLRGDAHCGYDPVSTFTAPQCTPLSTQLLHAAGVAYGERRQGRDRVALAFIGDGATSEGDFHEALNFAAVFKAPVVFVVQNNGWAISVPLSKQTAAPSLAYKGIGYGAVCEQVDGNDAVAVLAVVGKAVDWARAGKGPVLVELHTYRMEAHTNADDATRYRTEEEVEEWSHRDPVVRVETYLRSVGRLDDESVAAVAAEGEVVAAELRDRMNVDPQVSPESLFEHVYAVVSPQLVEQRELVLAEIAAEQADAGDDVRKGR</sequence>
<comment type="cofactor">
    <cofactor evidence="1">
        <name>thiamine diphosphate</name>
        <dbReference type="ChEBI" id="CHEBI:58937"/>
    </cofactor>
</comment>
<protein>
    <submittedName>
        <fullName evidence="6">Putative branched-chain alpha-keto acid dehydrogenase E1 alpha subunit</fullName>
    </submittedName>
</protein>
<feature type="compositionally biased region" description="Low complexity" evidence="4">
    <location>
        <begin position="1"/>
        <end position="13"/>
    </location>
</feature>
<accession>K6VSX9</accession>
<reference evidence="6 7" key="1">
    <citation type="submission" date="2012-08" db="EMBL/GenBank/DDBJ databases">
        <title>Whole genome shotgun sequence of Austwickia chelonae NBRC 105200.</title>
        <authorList>
            <person name="Yoshida I."/>
            <person name="Hosoyama A."/>
            <person name="Tsuchikane K."/>
            <person name="Katsumata H."/>
            <person name="Ando Y."/>
            <person name="Ohji S."/>
            <person name="Hamada M."/>
            <person name="Tamura T."/>
            <person name="Yamazoe A."/>
            <person name="Yamazaki S."/>
            <person name="Fujita N."/>
        </authorList>
    </citation>
    <scope>NUCLEOTIDE SEQUENCE [LARGE SCALE GENOMIC DNA]</scope>
    <source>
        <strain evidence="6 7">NBRC 105200</strain>
    </source>
</reference>
<dbReference type="InterPro" id="IPR001017">
    <property type="entry name" value="DH_E1"/>
</dbReference>
<dbReference type="GO" id="GO:0016624">
    <property type="term" value="F:oxidoreductase activity, acting on the aldehyde or oxo group of donors, disulfide as acceptor"/>
    <property type="evidence" value="ECO:0007669"/>
    <property type="project" value="InterPro"/>
</dbReference>
<dbReference type="PANTHER" id="PTHR43380:SF1">
    <property type="entry name" value="2-OXOISOVALERATE DEHYDROGENASE SUBUNIT ALPHA, MITOCHONDRIAL"/>
    <property type="match status" value="1"/>
</dbReference>
<dbReference type="Proteomes" id="UP000008495">
    <property type="component" value="Unassembled WGS sequence"/>
</dbReference>
<proteinExistence type="predicted"/>
<dbReference type="AlphaFoldDB" id="K6VSX9"/>
<evidence type="ECO:0000256" key="1">
    <source>
        <dbReference type="ARBA" id="ARBA00001964"/>
    </source>
</evidence>
<dbReference type="OrthoDB" id="9766715at2"/>
<keyword evidence="2" id="KW-0560">Oxidoreductase</keyword>
<keyword evidence="7" id="KW-1185">Reference proteome</keyword>
<dbReference type="InterPro" id="IPR029061">
    <property type="entry name" value="THDP-binding"/>
</dbReference>
<dbReference type="NCBIfam" id="TIGR03181">
    <property type="entry name" value="PDH_E1_alph_x"/>
    <property type="match status" value="1"/>
</dbReference>
<dbReference type="PANTHER" id="PTHR43380">
    <property type="entry name" value="2-OXOISOVALERATE DEHYDROGENASE SUBUNIT ALPHA, MITOCHONDRIAL"/>
    <property type="match status" value="1"/>
</dbReference>
<dbReference type="Pfam" id="PF00676">
    <property type="entry name" value="E1_dh"/>
    <property type="match status" value="1"/>
</dbReference>
<evidence type="ECO:0000256" key="3">
    <source>
        <dbReference type="ARBA" id="ARBA00023052"/>
    </source>
</evidence>
<dbReference type="InterPro" id="IPR050771">
    <property type="entry name" value="Alpha-ketoacid_DH_E1_comp"/>
</dbReference>
<feature type="domain" description="Dehydrogenase E1 component" evidence="5">
    <location>
        <begin position="100"/>
        <end position="368"/>
    </location>
</feature>
<dbReference type="CDD" id="cd02000">
    <property type="entry name" value="TPP_E1_PDC_ADC_BCADC"/>
    <property type="match status" value="1"/>
</dbReference>
<evidence type="ECO:0000313" key="7">
    <source>
        <dbReference type="Proteomes" id="UP000008495"/>
    </source>
</evidence>
<evidence type="ECO:0000256" key="2">
    <source>
        <dbReference type="ARBA" id="ARBA00023002"/>
    </source>
</evidence>
<dbReference type="GO" id="GO:0009083">
    <property type="term" value="P:branched-chain amino acid catabolic process"/>
    <property type="evidence" value="ECO:0007669"/>
    <property type="project" value="TreeGrafter"/>
</dbReference>